<reference evidence="2" key="1">
    <citation type="journal article" date="2009" name="Rice">
        <title>De Novo Next Generation Sequencing of Plant Genomes.</title>
        <authorList>
            <person name="Rounsley S."/>
            <person name="Marri P.R."/>
            <person name="Yu Y."/>
            <person name="He R."/>
            <person name="Sisneros N."/>
            <person name="Goicoechea J.L."/>
            <person name="Lee S.J."/>
            <person name="Angelova A."/>
            <person name="Kudrna D."/>
            <person name="Luo M."/>
            <person name="Affourtit J."/>
            <person name="Desany B."/>
            <person name="Knight J."/>
            <person name="Niazi F."/>
            <person name="Egholm M."/>
            <person name="Wing R.A."/>
        </authorList>
    </citation>
    <scope>NUCLEOTIDE SEQUENCE [LARGE SCALE GENOMIC DNA]</scope>
    <source>
        <strain evidence="2">cv. IRGC 105608</strain>
    </source>
</reference>
<dbReference type="GO" id="GO:0008194">
    <property type="term" value="F:UDP-glycosyltransferase activity"/>
    <property type="evidence" value="ECO:0007669"/>
    <property type="project" value="InterPro"/>
</dbReference>
<dbReference type="HOGENOM" id="CLU_001724_1_0_1"/>
<organism evidence="2">
    <name type="scientific">Oryza barthii</name>
    <dbReference type="NCBI Taxonomy" id="65489"/>
    <lineage>
        <taxon>Eukaryota</taxon>
        <taxon>Viridiplantae</taxon>
        <taxon>Streptophyta</taxon>
        <taxon>Embryophyta</taxon>
        <taxon>Tracheophyta</taxon>
        <taxon>Spermatophyta</taxon>
        <taxon>Magnoliopsida</taxon>
        <taxon>Liliopsida</taxon>
        <taxon>Poales</taxon>
        <taxon>Poaceae</taxon>
        <taxon>BOP clade</taxon>
        <taxon>Oryzoideae</taxon>
        <taxon>Oryzeae</taxon>
        <taxon>Oryzinae</taxon>
        <taxon>Oryza</taxon>
    </lineage>
</organism>
<evidence type="ECO:0008006" key="4">
    <source>
        <dbReference type="Google" id="ProtNLM"/>
    </source>
</evidence>
<dbReference type="InterPro" id="IPR002213">
    <property type="entry name" value="UDP_glucos_trans"/>
</dbReference>
<dbReference type="eggNOG" id="KOG1192">
    <property type="taxonomic scope" value="Eukaryota"/>
</dbReference>
<dbReference type="Gramene" id="OBART06G25460.1">
    <property type="protein sequence ID" value="OBART06G25460.1"/>
    <property type="gene ID" value="OBART06G25460"/>
</dbReference>
<dbReference type="EnsemblPlants" id="OBART06G25460.1">
    <property type="protein sequence ID" value="OBART06G25460.1"/>
    <property type="gene ID" value="OBART06G25460"/>
</dbReference>
<sequence>MPVMHPAHLAWNCIGNDEGQELLFSCVLAGIRAIDECDYILCNSFRGAEAATFAQFPKIIPVGPLLTGERPGMPVGNFWRPEDGANIVHGDVHEYPDGFLDRVVASGINGGGRGKLVAWAPQQRVLAHPAVACFVSHCGWNSTMEGVRNGVPFVAWPYFADQFVNRAYICDIWRIGLPAVADEKSGMVTKEHIAGRVVEVMGDAGMRKRIEAMMAVAHESIQEDGCSHGNFDIFVESIMS</sequence>
<dbReference type="Gene3D" id="3.40.50.2000">
    <property type="entry name" value="Glycogen Phosphorylase B"/>
    <property type="match status" value="3"/>
</dbReference>
<protein>
    <recommendedName>
        <fullName evidence="4">UDP-glycosyltransferases domain-containing protein</fullName>
    </recommendedName>
</protein>
<proteinExistence type="predicted"/>
<accession>A0A0D3GK62</accession>
<name>A0A0D3GK62_9ORYZ</name>
<dbReference type="SUPFAM" id="SSF53756">
    <property type="entry name" value="UDP-Glycosyltransferase/glycogen phosphorylase"/>
    <property type="match status" value="1"/>
</dbReference>
<keyword evidence="1" id="KW-0808">Transferase</keyword>
<evidence type="ECO:0000313" key="3">
    <source>
        <dbReference type="Proteomes" id="UP000026960"/>
    </source>
</evidence>
<dbReference type="AlphaFoldDB" id="A0A0D3GK62"/>
<evidence type="ECO:0000313" key="2">
    <source>
        <dbReference type="EnsemblPlants" id="OBART06G25460.1"/>
    </source>
</evidence>
<dbReference type="Proteomes" id="UP000026960">
    <property type="component" value="Chromosome 6"/>
</dbReference>
<keyword evidence="3" id="KW-1185">Reference proteome</keyword>
<evidence type="ECO:0000256" key="1">
    <source>
        <dbReference type="ARBA" id="ARBA00022679"/>
    </source>
</evidence>
<dbReference type="CDD" id="cd03784">
    <property type="entry name" value="GT1_Gtf-like"/>
    <property type="match status" value="1"/>
</dbReference>
<dbReference type="Pfam" id="PF00201">
    <property type="entry name" value="UDPGT"/>
    <property type="match status" value="1"/>
</dbReference>
<dbReference type="PANTHER" id="PTHR48045:SF28">
    <property type="entry name" value="UDP-GLYCOSYLTRANSFERASE 83A1"/>
    <property type="match status" value="1"/>
</dbReference>
<dbReference type="PaxDb" id="65489-OBART06G25460.1"/>
<dbReference type="PANTHER" id="PTHR48045">
    <property type="entry name" value="UDP-GLYCOSYLTRANSFERASE 72B1"/>
    <property type="match status" value="1"/>
</dbReference>
<reference evidence="2" key="2">
    <citation type="submission" date="2015-03" db="UniProtKB">
        <authorList>
            <consortium name="EnsemblPlants"/>
        </authorList>
    </citation>
    <scope>IDENTIFICATION</scope>
</reference>